<name>A0A2Z5ZCA9_9CAUD</name>
<protein>
    <submittedName>
        <fullName evidence="2">Uncharacterized protein</fullName>
    </submittedName>
</protein>
<sequence>MIKWIKSLFEEPKAQFLDLSDNTVREYIYVGDGMIEEVTVERKAVKAGNVGKNARPFDTQAIRNRQEQRRYDNDMNLVAMTHVSTGGYSSPSHSSSRSCSNDGGSYDSGSSDSGSGSCD</sequence>
<dbReference type="Pfam" id="PF23836">
    <property type="entry name" value="DUF7206"/>
    <property type="match status" value="1"/>
</dbReference>
<dbReference type="Proteomes" id="UP000250157">
    <property type="component" value="Segment"/>
</dbReference>
<evidence type="ECO:0000256" key="1">
    <source>
        <dbReference type="SAM" id="MobiDB-lite"/>
    </source>
</evidence>
<organism evidence="2 3">
    <name type="scientific">Escherichia phage EcS1</name>
    <dbReference type="NCBI Taxonomy" id="2083276"/>
    <lineage>
        <taxon>Viruses</taxon>
        <taxon>Duplodnaviria</taxon>
        <taxon>Heunggongvirae</taxon>
        <taxon>Uroviricota</taxon>
        <taxon>Caudoviricetes</taxon>
        <taxon>Pantevenvirales</taxon>
        <taxon>Straboviridae</taxon>
        <taxon>Tevenvirinae</taxon>
        <taxon>Kagamiyamavirus</taxon>
        <taxon>Kagamiyamavirus ecs1</taxon>
    </lineage>
</organism>
<dbReference type="RefSeq" id="YP_010090718.1">
    <property type="nucleotide sequence ID" value="NC_055721.1"/>
</dbReference>
<keyword evidence="3" id="KW-1185">Reference proteome</keyword>
<reference evidence="2 3" key="1">
    <citation type="submission" date="2018-02" db="EMBL/GenBank/DDBJ databases">
        <title>Full genome sequencing of a novel polyvalent bacteriophage as one of T4-Family member.</title>
        <authorList>
            <person name="Kawasaki T."/>
            <person name="Saad A.M."/>
            <person name="Yamada T."/>
        </authorList>
    </citation>
    <scope>NUCLEOTIDE SEQUENCE [LARGE SCALE GENOMIC DNA]</scope>
    <source>
        <strain evidence="2 3">EcS1</strain>
    </source>
</reference>
<dbReference type="EMBL" id="LC371242">
    <property type="protein sequence ID" value="BBC78071.1"/>
    <property type="molecule type" value="Genomic_DNA"/>
</dbReference>
<dbReference type="InterPro" id="IPR055630">
    <property type="entry name" value="DUF7206"/>
</dbReference>
<feature type="compositionally biased region" description="Low complexity" evidence="1">
    <location>
        <begin position="84"/>
        <end position="119"/>
    </location>
</feature>
<feature type="region of interest" description="Disordered" evidence="1">
    <location>
        <begin position="82"/>
        <end position="119"/>
    </location>
</feature>
<dbReference type="KEGG" id="vg:65108210"/>
<evidence type="ECO:0000313" key="2">
    <source>
        <dbReference type="EMBL" id="BBC78071.1"/>
    </source>
</evidence>
<evidence type="ECO:0000313" key="3">
    <source>
        <dbReference type="Proteomes" id="UP000250157"/>
    </source>
</evidence>
<dbReference type="GeneID" id="65108210"/>
<accession>A0A2Z5ZCA9</accession>
<proteinExistence type="predicted"/>